<evidence type="ECO:0000313" key="8">
    <source>
        <dbReference type="Proteomes" id="UP000033980"/>
    </source>
</evidence>
<evidence type="ECO:0000256" key="5">
    <source>
        <dbReference type="ARBA" id="ARBA00022691"/>
    </source>
</evidence>
<accession>A0A0G1FC71</accession>
<protein>
    <submittedName>
        <fullName evidence="7">Ribosomal RNA small subunit methyltransferase I</fullName>
    </submittedName>
</protein>
<evidence type="ECO:0000256" key="3">
    <source>
        <dbReference type="ARBA" id="ARBA00022603"/>
    </source>
</evidence>
<name>A0A0G1FC71_9BACT</name>
<dbReference type="GO" id="GO:0008168">
    <property type="term" value="F:methyltransferase activity"/>
    <property type="evidence" value="ECO:0007669"/>
    <property type="project" value="UniProtKB-KW"/>
</dbReference>
<sequence>MQEFQPLLLLLSVRLTYIIDCLGVKSRYEANNCGERALRVLSEAKFIVCEDTRMFSNLWSKLISLGKAEKLTARLKFVNDYNEYRVLPSLLAEMNGLEEAVLVSDAGMPLISDPGYKLVRGGLDLGWEVTVVPGSTAESAALAVSGLPTDKYMFLGFLPKKEGKRIEMLNNLKRMSEMMKFSVVIYESSVRLNKIIENLKEVLGEETQLCLALDLTKISEKIFRGSIKEMLNILGEKKLKGEATLVISFVE</sequence>
<proteinExistence type="predicted"/>
<dbReference type="PROSITE" id="PS01296">
    <property type="entry name" value="RSMI"/>
    <property type="match status" value="1"/>
</dbReference>
<dbReference type="InterPro" id="IPR035996">
    <property type="entry name" value="4pyrrol_Methylase_sf"/>
</dbReference>
<dbReference type="PIRSF" id="PIRSF005917">
    <property type="entry name" value="MTase_YraL"/>
    <property type="match status" value="1"/>
</dbReference>
<dbReference type="InterPro" id="IPR018063">
    <property type="entry name" value="SAM_MeTrfase_RsmI_CS"/>
</dbReference>
<dbReference type="GO" id="GO:0032259">
    <property type="term" value="P:methylation"/>
    <property type="evidence" value="ECO:0007669"/>
    <property type="project" value="UniProtKB-KW"/>
</dbReference>
<dbReference type="InterPro" id="IPR014776">
    <property type="entry name" value="4pyrrole_Mease_sub2"/>
</dbReference>
<dbReference type="PATRIC" id="fig|1618390.3.peg.693"/>
<dbReference type="GO" id="GO:0006364">
    <property type="term" value="P:rRNA processing"/>
    <property type="evidence" value="ECO:0007669"/>
    <property type="project" value="UniProtKB-KW"/>
</dbReference>
<dbReference type="CDD" id="cd11648">
    <property type="entry name" value="RsmI"/>
    <property type="match status" value="1"/>
</dbReference>
<evidence type="ECO:0000256" key="4">
    <source>
        <dbReference type="ARBA" id="ARBA00022679"/>
    </source>
</evidence>
<evidence type="ECO:0000256" key="2">
    <source>
        <dbReference type="ARBA" id="ARBA00022552"/>
    </source>
</evidence>
<evidence type="ECO:0000313" key="7">
    <source>
        <dbReference type="EMBL" id="KKS92711.1"/>
    </source>
</evidence>
<dbReference type="InterPro" id="IPR000878">
    <property type="entry name" value="4pyrrol_Mease"/>
</dbReference>
<keyword evidence="1" id="KW-0963">Cytoplasm</keyword>
<keyword evidence="5" id="KW-0949">S-adenosyl-L-methionine</keyword>
<comment type="caution">
    <text evidence="7">The sequence shown here is derived from an EMBL/GenBank/DDBJ whole genome shotgun (WGS) entry which is preliminary data.</text>
</comment>
<dbReference type="Proteomes" id="UP000033980">
    <property type="component" value="Unassembled WGS sequence"/>
</dbReference>
<keyword evidence="4 7" id="KW-0808">Transferase</keyword>
<keyword evidence="2" id="KW-0698">rRNA processing</keyword>
<dbReference type="PANTHER" id="PTHR46111">
    <property type="entry name" value="RIBOSOMAL RNA SMALL SUBUNIT METHYLTRANSFERASE I"/>
    <property type="match status" value="1"/>
</dbReference>
<dbReference type="InterPro" id="IPR008189">
    <property type="entry name" value="rRNA_ssu_MeTfrase_I"/>
</dbReference>
<dbReference type="Gene3D" id="3.30.950.10">
    <property type="entry name" value="Methyltransferase, Cobalt-precorrin-4 Transmethylase, Domain 2"/>
    <property type="match status" value="1"/>
</dbReference>
<dbReference type="Gene3D" id="3.40.1010.10">
    <property type="entry name" value="Cobalt-precorrin-4 Transmethylase, Domain 1"/>
    <property type="match status" value="1"/>
</dbReference>
<feature type="domain" description="Tetrapyrrole methylase" evidence="6">
    <location>
        <begin position="36"/>
        <end position="230"/>
    </location>
</feature>
<dbReference type="Pfam" id="PF00590">
    <property type="entry name" value="TP_methylase"/>
    <property type="match status" value="1"/>
</dbReference>
<gene>
    <name evidence="7" type="ORF">UV68_C0037G0006</name>
</gene>
<reference evidence="7 8" key="1">
    <citation type="journal article" date="2015" name="Nature">
        <title>rRNA introns, odd ribosomes, and small enigmatic genomes across a large radiation of phyla.</title>
        <authorList>
            <person name="Brown C.T."/>
            <person name="Hug L.A."/>
            <person name="Thomas B.C."/>
            <person name="Sharon I."/>
            <person name="Castelle C.J."/>
            <person name="Singh A."/>
            <person name="Wilkins M.J."/>
            <person name="Williams K.H."/>
            <person name="Banfield J.F."/>
        </authorList>
    </citation>
    <scope>NUCLEOTIDE SEQUENCE [LARGE SCALE GENOMIC DNA]</scope>
</reference>
<dbReference type="AlphaFoldDB" id="A0A0G1FC71"/>
<evidence type="ECO:0000256" key="1">
    <source>
        <dbReference type="ARBA" id="ARBA00022490"/>
    </source>
</evidence>
<organism evidence="7 8">
    <name type="scientific">Candidatus Collierbacteria bacterium GW2011_GWC2_43_12</name>
    <dbReference type="NCBI Taxonomy" id="1618390"/>
    <lineage>
        <taxon>Bacteria</taxon>
        <taxon>Candidatus Collieribacteriota</taxon>
    </lineage>
</organism>
<dbReference type="PANTHER" id="PTHR46111:SF1">
    <property type="entry name" value="RIBOSOMAL RNA SMALL SUBUNIT METHYLTRANSFERASE I"/>
    <property type="match status" value="1"/>
</dbReference>
<dbReference type="EMBL" id="LCFK01000037">
    <property type="protein sequence ID" value="KKS92711.1"/>
    <property type="molecule type" value="Genomic_DNA"/>
</dbReference>
<evidence type="ECO:0000259" key="6">
    <source>
        <dbReference type="Pfam" id="PF00590"/>
    </source>
</evidence>
<dbReference type="InterPro" id="IPR014777">
    <property type="entry name" value="4pyrrole_Mease_sub1"/>
</dbReference>
<dbReference type="SUPFAM" id="SSF53790">
    <property type="entry name" value="Tetrapyrrole methylase"/>
    <property type="match status" value="1"/>
</dbReference>
<keyword evidence="3 7" id="KW-0489">Methyltransferase</keyword>